<dbReference type="InterPro" id="IPR010852">
    <property type="entry name" value="ABATE"/>
</dbReference>
<dbReference type="EMBL" id="FOBB01000009">
    <property type="protein sequence ID" value="SEN25551.1"/>
    <property type="molecule type" value="Genomic_DNA"/>
</dbReference>
<dbReference type="SUPFAM" id="SSF160904">
    <property type="entry name" value="Jann2411-like"/>
    <property type="match status" value="1"/>
</dbReference>
<keyword evidence="3" id="KW-1185">Reference proteome</keyword>
<dbReference type="AlphaFoldDB" id="A0A1H8F107"/>
<evidence type="ECO:0000313" key="3">
    <source>
        <dbReference type="Proteomes" id="UP000198984"/>
    </source>
</evidence>
<dbReference type="Pfam" id="PF07336">
    <property type="entry name" value="ABATE"/>
    <property type="match status" value="1"/>
</dbReference>
<evidence type="ECO:0000313" key="2">
    <source>
        <dbReference type="EMBL" id="SEN25551.1"/>
    </source>
</evidence>
<dbReference type="STRING" id="573321.SAMN04488505_10986"/>
<sequence length="217" mass="25124">MYLSTGIFMSKERNINTLPLDGGALCFHFINTVHSWRGINLHEYLDSYATLLQWCNKVNILNGKSRKALQQYAAKHAEAADKALQKMKRVRELLYHFFSAVAAQEPQQMQEELLHKFNTVLSAGLSHIRFTIKGTHLEQDWEEDAADLLSPLWVVMKSAYDILTLEDRQRIKECGQCGWIFLDHTKNNKRRWCSPVTCGSMEKSKKYYHKKKQGSEG</sequence>
<reference evidence="2 3" key="1">
    <citation type="submission" date="2016-10" db="EMBL/GenBank/DDBJ databases">
        <authorList>
            <person name="de Groot N.N."/>
        </authorList>
    </citation>
    <scope>NUCLEOTIDE SEQUENCE [LARGE SCALE GENOMIC DNA]</scope>
    <source>
        <strain evidence="2 3">DSM 21039</strain>
    </source>
</reference>
<accession>A0A1H8F107</accession>
<evidence type="ECO:0000259" key="1">
    <source>
        <dbReference type="Pfam" id="PF11706"/>
    </source>
</evidence>
<name>A0A1H8F107_9BACT</name>
<dbReference type="InterPro" id="IPR023286">
    <property type="entry name" value="ABATE_dom_sf"/>
</dbReference>
<dbReference type="Proteomes" id="UP000198984">
    <property type="component" value="Unassembled WGS sequence"/>
</dbReference>
<feature type="domain" description="Zinc finger CGNR" evidence="1">
    <location>
        <begin position="170"/>
        <end position="211"/>
    </location>
</feature>
<proteinExistence type="predicted"/>
<dbReference type="PANTHER" id="PTHR35525:SF3">
    <property type="entry name" value="BLL6575 PROTEIN"/>
    <property type="match status" value="1"/>
</dbReference>
<gene>
    <name evidence="2" type="ORF">SAMN04488505_10986</name>
</gene>
<dbReference type="Pfam" id="PF11706">
    <property type="entry name" value="zf-CGNR"/>
    <property type="match status" value="1"/>
</dbReference>
<dbReference type="Gene3D" id="1.10.3300.10">
    <property type="entry name" value="Jann2411-like domain"/>
    <property type="match status" value="1"/>
</dbReference>
<dbReference type="InterPro" id="IPR021005">
    <property type="entry name" value="Znf_CGNR"/>
</dbReference>
<protein>
    <submittedName>
        <fullName evidence="2">Putative stress-induced transcription regulator</fullName>
    </submittedName>
</protein>
<organism evidence="2 3">
    <name type="scientific">Chitinophaga rupis</name>
    <dbReference type="NCBI Taxonomy" id="573321"/>
    <lineage>
        <taxon>Bacteria</taxon>
        <taxon>Pseudomonadati</taxon>
        <taxon>Bacteroidota</taxon>
        <taxon>Chitinophagia</taxon>
        <taxon>Chitinophagales</taxon>
        <taxon>Chitinophagaceae</taxon>
        <taxon>Chitinophaga</taxon>
    </lineage>
</organism>
<dbReference type="PANTHER" id="PTHR35525">
    <property type="entry name" value="BLL6575 PROTEIN"/>
    <property type="match status" value="1"/>
</dbReference>